<comment type="caution">
    <text evidence="2">The sequence shown here is derived from an EMBL/GenBank/DDBJ whole genome shotgun (WGS) entry which is preliminary data.</text>
</comment>
<dbReference type="AlphaFoldDB" id="M6VMZ7"/>
<proteinExistence type="predicted"/>
<accession>M6VMZ7</accession>
<feature type="signal peptide" evidence="1">
    <location>
        <begin position="1"/>
        <end position="19"/>
    </location>
</feature>
<dbReference type="EMBL" id="AKWE02000058">
    <property type="protein sequence ID" value="EMO58867.1"/>
    <property type="molecule type" value="Genomic_DNA"/>
</dbReference>
<evidence type="ECO:0000313" key="2">
    <source>
        <dbReference type="EMBL" id="EMO58867.1"/>
    </source>
</evidence>
<sequence length="240" mass="27339">MFRSRFFSFQPIVFCFAAALTFQCVSTGNLSLESAISNFNQNEKRYRIGVIDFSNSEKQTSRYDSMISDLLIVELSKNSSNVLVERSKLAELLSEHSLQSSGLLDSDRAKELGKIIPIDLILTGSYTIKKINPREDIHISGRFIHVVTGEIVYAFNTTISREGQDSFVNPSNISSLPEKNVRRIQKSRNCSKIFLRNPKSRTSSKERVRFPSKTNAERFTDSYSPALFVIKLIRRTIRHS</sequence>
<evidence type="ECO:0000313" key="3">
    <source>
        <dbReference type="Proteomes" id="UP000012149"/>
    </source>
</evidence>
<dbReference type="Pfam" id="PF03783">
    <property type="entry name" value="CsgG"/>
    <property type="match status" value="1"/>
</dbReference>
<feature type="chain" id="PRO_5004078781" evidence="1">
    <location>
        <begin position="20"/>
        <end position="240"/>
    </location>
</feature>
<dbReference type="InterPro" id="IPR005534">
    <property type="entry name" value="Curli_assmbl/transp-comp_CsgG"/>
</dbReference>
<dbReference type="Gene3D" id="3.40.50.10610">
    <property type="entry name" value="ABC-type transport auxiliary lipoprotein component"/>
    <property type="match status" value="1"/>
</dbReference>
<dbReference type="Proteomes" id="UP000012149">
    <property type="component" value="Unassembled WGS sequence"/>
</dbReference>
<dbReference type="GO" id="GO:0030288">
    <property type="term" value="C:outer membrane-bounded periplasmic space"/>
    <property type="evidence" value="ECO:0007669"/>
    <property type="project" value="InterPro"/>
</dbReference>
<evidence type="ECO:0000256" key="1">
    <source>
        <dbReference type="SAM" id="SignalP"/>
    </source>
</evidence>
<protein>
    <submittedName>
        <fullName evidence="2">Curli production assembly/transport component CsgG domain protein</fullName>
    </submittedName>
</protein>
<gene>
    <name evidence="2" type="ORF">LEP1GSC161_3949</name>
</gene>
<organism evidence="2 3">
    <name type="scientific">Leptospira santarosai str. CBC1416</name>
    <dbReference type="NCBI Taxonomy" id="1193059"/>
    <lineage>
        <taxon>Bacteria</taxon>
        <taxon>Pseudomonadati</taxon>
        <taxon>Spirochaetota</taxon>
        <taxon>Spirochaetia</taxon>
        <taxon>Leptospirales</taxon>
        <taxon>Leptospiraceae</taxon>
        <taxon>Leptospira</taxon>
    </lineage>
</organism>
<reference evidence="2 3" key="1">
    <citation type="submission" date="2013-01" db="EMBL/GenBank/DDBJ databases">
        <authorList>
            <person name="Harkins D.M."/>
            <person name="Durkin A.S."/>
            <person name="Brinkac L.M."/>
            <person name="Haft D.H."/>
            <person name="Selengut J.D."/>
            <person name="Sanka R."/>
            <person name="DePew J."/>
            <person name="Purushe J."/>
            <person name="Matthias M.A."/>
            <person name="Vinetz J.M."/>
            <person name="Sutton G.G."/>
            <person name="Nierman W.C."/>
            <person name="Fouts D.E."/>
        </authorList>
    </citation>
    <scope>NUCLEOTIDE SEQUENCE [LARGE SCALE GENOMIC DNA]</scope>
    <source>
        <strain evidence="2 3">CBC1416</strain>
    </source>
</reference>
<name>M6VMZ7_9LEPT</name>
<keyword evidence="1" id="KW-0732">Signal</keyword>